<feature type="compositionally biased region" description="Basic residues" evidence="3">
    <location>
        <begin position="903"/>
        <end position="913"/>
    </location>
</feature>
<feature type="compositionally biased region" description="Polar residues" evidence="3">
    <location>
        <begin position="536"/>
        <end position="553"/>
    </location>
</feature>
<evidence type="ECO:0000259" key="4">
    <source>
        <dbReference type="PROSITE" id="PS51916"/>
    </source>
</evidence>
<keyword evidence="2" id="KW-0539">Nucleus</keyword>
<feature type="compositionally biased region" description="Acidic residues" evidence="3">
    <location>
        <begin position="212"/>
        <end position="228"/>
    </location>
</feature>
<feature type="compositionally biased region" description="Basic and acidic residues" evidence="3">
    <location>
        <begin position="726"/>
        <end position="737"/>
    </location>
</feature>
<evidence type="ECO:0000256" key="1">
    <source>
        <dbReference type="ARBA" id="ARBA00004123"/>
    </source>
</evidence>
<feature type="region of interest" description="Disordered" evidence="3">
    <location>
        <begin position="1052"/>
        <end position="1092"/>
    </location>
</feature>
<dbReference type="GO" id="GO:0031011">
    <property type="term" value="C:Ino80 complex"/>
    <property type="evidence" value="ECO:0007669"/>
    <property type="project" value="InterPro"/>
</dbReference>
<feature type="compositionally biased region" description="Basic and acidic residues" evidence="3">
    <location>
        <begin position="1006"/>
        <end position="1017"/>
    </location>
</feature>
<proteinExistence type="predicted"/>
<feature type="compositionally biased region" description="Basic and acidic residues" evidence="3">
    <location>
        <begin position="524"/>
        <end position="533"/>
    </location>
</feature>
<comment type="subcellular location">
    <subcellularLocation>
        <location evidence="1">Nucleus</location>
    </subcellularLocation>
</comment>
<organism evidence="5 6">
    <name type="scientific">Klebsormidium nitens</name>
    <name type="common">Green alga</name>
    <name type="synonym">Ulothrix nitens</name>
    <dbReference type="NCBI Taxonomy" id="105231"/>
    <lineage>
        <taxon>Eukaryota</taxon>
        <taxon>Viridiplantae</taxon>
        <taxon>Streptophyta</taxon>
        <taxon>Klebsormidiophyceae</taxon>
        <taxon>Klebsormidiales</taxon>
        <taxon>Klebsormidiaceae</taxon>
        <taxon>Klebsormidium</taxon>
    </lineage>
</organism>
<accession>A0A1Y1IGU0</accession>
<feature type="compositionally biased region" description="Acidic residues" evidence="3">
    <location>
        <begin position="1071"/>
        <end position="1092"/>
    </location>
</feature>
<dbReference type="Pfam" id="PF25793">
    <property type="entry name" value="WHD_2nd_NFRKB"/>
    <property type="match status" value="1"/>
</dbReference>
<name>A0A1Y1IGU0_KLENI</name>
<evidence type="ECO:0000256" key="3">
    <source>
        <dbReference type="SAM" id="MobiDB-lite"/>
    </source>
</evidence>
<reference evidence="5 6" key="1">
    <citation type="journal article" date="2014" name="Nat. Commun.">
        <title>Klebsormidium flaccidum genome reveals primary factors for plant terrestrial adaptation.</title>
        <authorList>
            <person name="Hori K."/>
            <person name="Maruyama F."/>
            <person name="Fujisawa T."/>
            <person name="Togashi T."/>
            <person name="Yamamoto N."/>
            <person name="Seo M."/>
            <person name="Sato S."/>
            <person name="Yamada T."/>
            <person name="Mori H."/>
            <person name="Tajima N."/>
            <person name="Moriyama T."/>
            <person name="Ikeuchi M."/>
            <person name="Watanabe M."/>
            <person name="Wada H."/>
            <person name="Kobayashi K."/>
            <person name="Saito M."/>
            <person name="Masuda T."/>
            <person name="Sasaki-Sekimoto Y."/>
            <person name="Mashiguchi K."/>
            <person name="Awai K."/>
            <person name="Shimojima M."/>
            <person name="Masuda S."/>
            <person name="Iwai M."/>
            <person name="Nobusawa T."/>
            <person name="Narise T."/>
            <person name="Kondo S."/>
            <person name="Saito H."/>
            <person name="Sato R."/>
            <person name="Murakawa M."/>
            <person name="Ihara Y."/>
            <person name="Oshima-Yamada Y."/>
            <person name="Ohtaka K."/>
            <person name="Satoh M."/>
            <person name="Sonobe K."/>
            <person name="Ishii M."/>
            <person name="Ohtani R."/>
            <person name="Kanamori-Sato M."/>
            <person name="Honoki R."/>
            <person name="Miyazaki D."/>
            <person name="Mochizuki H."/>
            <person name="Umetsu J."/>
            <person name="Higashi K."/>
            <person name="Shibata D."/>
            <person name="Kamiya Y."/>
            <person name="Sato N."/>
            <person name="Nakamura Y."/>
            <person name="Tabata S."/>
            <person name="Ida S."/>
            <person name="Kurokawa K."/>
            <person name="Ohta H."/>
        </authorList>
    </citation>
    <scope>NUCLEOTIDE SEQUENCE [LARGE SCALE GENOMIC DNA]</scope>
    <source>
        <strain evidence="5 6">NIES-2285</strain>
    </source>
</reference>
<evidence type="ECO:0000313" key="6">
    <source>
        <dbReference type="Proteomes" id="UP000054558"/>
    </source>
</evidence>
<dbReference type="STRING" id="105231.A0A1Y1IGU0"/>
<dbReference type="CDD" id="cd21865">
    <property type="entry name" value="DEUBAD_NFRKB"/>
    <property type="match status" value="1"/>
</dbReference>
<dbReference type="Proteomes" id="UP000054558">
    <property type="component" value="Unassembled WGS sequence"/>
</dbReference>
<feature type="region of interest" description="Disordered" evidence="3">
    <location>
        <begin position="390"/>
        <end position="409"/>
    </location>
</feature>
<feature type="compositionally biased region" description="Acidic residues" evidence="3">
    <location>
        <begin position="917"/>
        <end position="932"/>
    </location>
</feature>
<sequence>MDQRMGYGAGQGGPDRGDAFRRPDLQQTPHTMHSSALGAYGLPASPYAQHLQAFNPGFGLSPEGLTQAFRGQLSPSSLPHTPGFATPDAYFRDREQLAHLQAFGHLSGGNAAQQFTPAREGLFANPGQTQPPPRQGDSGYGPPNSSMEAEMLRQLQQGLSNAEGMSTHAPVPASQNQGGARPPREPTPHREQALNNTPQTDQNRDHAPAGEENGDEGDGEGSDGTEDDFYYKKENGGVTELAQVGEDQVELPIELFDLPSLNRILSIQTWNQHLNDEERLHLLKFLPQLPDVHLQDTLDKLLKGANFNFDSPMQELWERLQGGECSPRVARYAEGLLYLQKKEHTHRLREYHNSMVNNLVQMRSLWQQFPTAELPERLAMWERFSRNEPLNKTAPLKPLPPSLEPSTAQVDGVIKNESESAEPGENGLEQERPKKKAAKKSVEGGKKSEEAGAKTSAEKKGVKAESEKKGDKASPEKKGGKSKKAVEDAPAGGDAEMGHQEKAVKKVKRKQPPKEEPAPAPKKAKLDLEKDPEAEPSSQTEPPTQIDGESQSFEPLRILAAVRGALLDSSSPALSTSEVEAAVRETPGDPSVLSAPGFTEIVRAALRALSTKPVDLRTKKALAKFDRETKTWAWTGPRPLADEDLGAAETGAGAWRIEPEFQKQVADNFVARLKQPKKEPVSEVAGNAEAEEAPAPSESEKAEPAGGSGRGEEEEGGKKQVKRRVKKEEGQEKEKGGAGKGAVVAPPLKSTAEQLERFQKEEWMRYMAPEKAFRYTAADGGLSMVAGIRGAGKGKSKGKAREHFMLKSDRPPEVTILCLVRDAAARFHDGVGTRADVCSLIRESRYINDDVPENQLNNIVSGAMDRLHYEADPCIRFDSERKVWIYLHRDRAEADFQQDGTKNTRKWAAKRKKPGDDQEGDEDEGDPPEEAEEKPKPKKRAKKEPTPGDGPDPPKEKKKRKSKAQQKAEEAAAAEPAEERMTSAKAEESDSEDQVLAAGLGQRARSVSEKPAGRGESEVDGPPIVYTGGVNGGAEYGGAVVMQPVGYVNDNAPLEYPGSQPRRLIDLQEVAMDEDENEDEEDEEETDDEGTP</sequence>
<feature type="region of interest" description="Disordered" evidence="3">
    <location>
        <begin position="121"/>
        <end position="146"/>
    </location>
</feature>
<feature type="domain" description="DEUBAD" evidence="4">
    <location>
        <begin position="252"/>
        <end position="365"/>
    </location>
</feature>
<feature type="compositionally biased region" description="Basic and acidic residues" evidence="3">
    <location>
        <begin position="977"/>
        <end position="988"/>
    </location>
</feature>
<protein>
    <recommendedName>
        <fullName evidence="4">DEUBAD domain-containing protein</fullName>
    </recommendedName>
</protein>
<dbReference type="InterPro" id="IPR024867">
    <property type="entry name" value="NFRKB"/>
</dbReference>
<gene>
    <name evidence="5" type="ORF">KFL_003480020</name>
</gene>
<feature type="compositionally biased region" description="Polar residues" evidence="3">
    <location>
        <begin position="25"/>
        <end position="34"/>
    </location>
</feature>
<feature type="region of interest" description="Disordered" evidence="3">
    <location>
        <begin position="1"/>
        <end position="37"/>
    </location>
</feature>
<feature type="region of interest" description="Disordered" evidence="3">
    <location>
        <begin position="897"/>
        <end position="1026"/>
    </location>
</feature>
<evidence type="ECO:0000313" key="5">
    <source>
        <dbReference type="EMBL" id="GAQ87358.1"/>
    </source>
</evidence>
<feature type="compositionally biased region" description="Basic and acidic residues" evidence="3">
    <location>
        <begin position="440"/>
        <end position="487"/>
    </location>
</feature>
<feature type="compositionally biased region" description="Basic and acidic residues" evidence="3">
    <location>
        <begin position="182"/>
        <end position="192"/>
    </location>
</feature>
<dbReference type="InterPro" id="IPR044867">
    <property type="entry name" value="DEUBAD_dom"/>
</dbReference>
<dbReference type="PROSITE" id="PS51916">
    <property type="entry name" value="DEUBAD"/>
    <property type="match status" value="1"/>
</dbReference>
<dbReference type="AlphaFoldDB" id="A0A1Y1IGU0"/>
<dbReference type="PANTHER" id="PTHR13052">
    <property type="entry name" value="NFRKB-RELATED"/>
    <property type="match status" value="1"/>
</dbReference>
<feature type="region of interest" description="Disordered" evidence="3">
    <location>
        <begin position="162"/>
        <end position="231"/>
    </location>
</feature>
<dbReference type="InterPro" id="IPR057748">
    <property type="entry name" value="NFRKB_WH_2"/>
</dbReference>
<dbReference type="OrthoDB" id="70874at2759"/>
<feature type="region of interest" description="Disordered" evidence="3">
    <location>
        <begin position="417"/>
        <end position="553"/>
    </location>
</feature>
<feature type="compositionally biased region" description="Low complexity" evidence="3">
    <location>
        <begin position="682"/>
        <end position="697"/>
    </location>
</feature>
<dbReference type="OMA" id="SEMPETH"/>
<feature type="compositionally biased region" description="Basic and acidic residues" evidence="3">
    <location>
        <begin position="15"/>
        <end position="24"/>
    </location>
</feature>
<dbReference type="PANTHER" id="PTHR13052:SF3">
    <property type="entry name" value="NUCLEAR FACTOR RELATED TO KAPPA-B-BINDING PROTEIN"/>
    <property type="match status" value="1"/>
</dbReference>
<dbReference type="EMBL" id="DF237297">
    <property type="protein sequence ID" value="GAQ87358.1"/>
    <property type="molecule type" value="Genomic_DNA"/>
</dbReference>
<feature type="region of interest" description="Disordered" evidence="3">
    <location>
        <begin position="676"/>
        <end position="744"/>
    </location>
</feature>
<evidence type="ECO:0000256" key="2">
    <source>
        <dbReference type="ARBA" id="ARBA00023242"/>
    </source>
</evidence>
<keyword evidence="6" id="KW-1185">Reference proteome</keyword>